<dbReference type="EMBL" id="SRLO01000105">
    <property type="protein sequence ID" value="TNN75232.1"/>
    <property type="molecule type" value="Genomic_DNA"/>
</dbReference>
<name>A0A4Z2ICT1_9TELE</name>
<proteinExistence type="predicted"/>
<gene>
    <name evidence="2" type="ORF">EYF80_014469</name>
</gene>
<evidence type="ECO:0000313" key="3">
    <source>
        <dbReference type="Proteomes" id="UP000314294"/>
    </source>
</evidence>
<evidence type="ECO:0000256" key="1">
    <source>
        <dbReference type="SAM" id="MobiDB-lite"/>
    </source>
</evidence>
<dbReference type="AlphaFoldDB" id="A0A4Z2ICT1"/>
<feature type="compositionally biased region" description="Polar residues" evidence="1">
    <location>
        <begin position="1"/>
        <end position="15"/>
    </location>
</feature>
<keyword evidence="3" id="KW-1185">Reference proteome</keyword>
<evidence type="ECO:0000313" key="2">
    <source>
        <dbReference type="EMBL" id="TNN75232.1"/>
    </source>
</evidence>
<dbReference type="OrthoDB" id="10658558at2759"/>
<reference evidence="2 3" key="1">
    <citation type="submission" date="2019-03" db="EMBL/GenBank/DDBJ databases">
        <title>First draft genome of Liparis tanakae, snailfish: a comprehensive survey of snailfish specific genes.</title>
        <authorList>
            <person name="Kim W."/>
            <person name="Song I."/>
            <person name="Jeong J.-H."/>
            <person name="Kim D."/>
            <person name="Kim S."/>
            <person name="Ryu S."/>
            <person name="Song J.Y."/>
            <person name="Lee S.K."/>
        </authorList>
    </citation>
    <scope>NUCLEOTIDE SEQUENCE [LARGE SCALE GENOMIC DNA]</scope>
    <source>
        <tissue evidence="2">Muscle</tissue>
    </source>
</reference>
<organism evidence="2 3">
    <name type="scientific">Liparis tanakae</name>
    <name type="common">Tanaka's snailfish</name>
    <dbReference type="NCBI Taxonomy" id="230148"/>
    <lineage>
        <taxon>Eukaryota</taxon>
        <taxon>Metazoa</taxon>
        <taxon>Chordata</taxon>
        <taxon>Craniata</taxon>
        <taxon>Vertebrata</taxon>
        <taxon>Euteleostomi</taxon>
        <taxon>Actinopterygii</taxon>
        <taxon>Neopterygii</taxon>
        <taxon>Teleostei</taxon>
        <taxon>Neoteleostei</taxon>
        <taxon>Acanthomorphata</taxon>
        <taxon>Eupercaria</taxon>
        <taxon>Perciformes</taxon>
        <taxon>Cottioidei</taxon>
        <taxon>Cottales</taxon>
        <taxon>Liparidae</taxon>
        <taxon>Liparis</taxon>
    </lineage>
</organism>
<feature type="compositionally biased region" description="Basic and acidic residues" evidence="1">
    <location>
        <begin position="31"/>
        <end position="41"/>
    </location>
</feature>
<comment type="caution">
    <text evidence="2">The sequence shown here is derived from an EMBL/GenBank/DDBJ whole genome shotgun (WGS) entry which is preliminary data.</text>
</comment>
<accession>A0A4Z2ICT1</accession>
<feature type="region of interest" description="Disordered" evidence="1">
    <location>
        <begin position="1"/>
        <end position="51"/>
    </location>
</feature>
<dbReference type="Proteomes" id="UP000314294">
    <property type="component" value="Unassembled WGS sequence"/>
</dbReference>
<sequence>MVKDNSNAAGSTLLYSKQPDGLGGGGGHLLATREDTEDQGHEGQQGHAEPEVGHVVLPLDLGESFCRADSPKEEREEGVGGRGEVSLLRRHETLRSIQLFDSAPKPVAAVSVVLVSPRRSERNQDMVLSSVPHLQKVYVIIGVGELIQSDLFLQAVQQYLRPCHGGLFVGADHLLDFVVLPLDGKQKLREDTLVLLKSGLGRVLSSSRDDVVVFVFIHHAQNTHQCLIRRRKEYSCSAVLLFDKSRQWALLRGVLSAPRR</sequence>
<protein>
    <submittedName>
        <fullName evidence="2">Uncharacterized protein</fullName>
    </submittedName>
</protein>